<proteinExistence type="predicted"/>
<dbReference type="SUPFAM" id="SSF56954">
    <property type="entry name" value="Outer membrane efflux proteins (OEP)"/>
    <property type="match status" value="1"/>
</dbReference>
<dbReference type="RefSeq" id="WP_345270141.1">
    <property type="nucleotide sequence ID" value="NZ_BAABHB010000011.1"/>
</dbReference>
<organism evidence="1 2">
    <name type="scientific">Nibrella viscosa</name>
    <dbReference type="NCBI Taxonomy" id="1084524"/>
    <lineage>
        <taxon>Bacteria</taxon>
        <taxon>Pseudomonadati</taxon>
        <taxon>Bacteroidota</taxon>
        <taxon>Cytophagia</taxon>
        <taxon>Cytophagales</taxon>
        <taxon>Spirosomataceae</taxon>
        <taxon>Nibrella</taxon>
    </lineage>
</organism>
<comment type="caution">
    <text evidence="1">The sequence shown here is derived from an EMBL/GenBank/DDBJ whole genome shotgun (WGS) entry which is preliminary data.</text>
</comment>
<evidence type="ECO:0008006" key="3">
    <source>
        <dbReference type="Google" id="ProtNLM"/>
    </source>
</evidence>
<evidence type="ECO:0000313" key="1">
    <source>
        <dbReference type="EMBL" id="GAA4414396.1"/>
    </source>
</evidence>
<dbReference type="Gene3D" id="1.20.1600.10">
    <property type="entry name" value="Outer membrane efflux proteins (OEP)"/>
    <property type="match status" value="1"/>
</dbReference>
<sequence>MAALRQATTTSSDLFASSYATYLEVITAQRNVLDAELSLINTKQAWFQTLIDLCRVLEVVGNSRLFAYLSPPECCCRP</sequence>
<protein>
    <recommendedName>
        <fullName evidence="3">Outer membrane efflux protein</fullName>
    </recommendedName>
</protein>
<dbReference type="Proteomes" id="UP001500936">
    <property type="component" value="Unassembled WGS sequence"/>
</dbReference>
<gene>
    <name evidence="1" type="ORF">GCM10023187_43830</name>
</gene>
<keyword evidence="2" id="KW-1185">Reference proteome</keyword>
<dbReference type="EMBL" id="BAABHB010000011">
    <property type="protein sequence ID" value="GAA4414396.1"/>
    <property type="molecule type" value="Genomic_DNA"/>
</dbReference>
<name>A0ABP8KSQ5_9BACT</name>
<reference evidence="2" key="1">
    <citation type="journal article" date="2019" name="Int. J. Syst. Evol. Microbiol.">
        <title>The Global Catalogue of Microorganisms (GCM) 10K type strain sequencing project: providing services to taxonomists for standard genome sequencing and annotation.</title>
        <authorList>
            <consortium name="The Broad Institute Genomics Platform"/>
            <consortium name="The Broad Institute Genome Sequencing Center for Infectious Disease"/>
            <person name="Wu L."/>
            <person name="Ma J."/>
        </authorList>
    </citation>
    <scope>NUCLEOTIDE SEQUENCE [LARGE SCALE GENOMIC DNA]</scope>
    <source>
        <strain evidence="2">JCM 17925</strain>
    </source>
</reference>
<accession>A0ABP8KSQ5</accession>
<evidence type="ECO:0000313" key="2">
    <source>
        <dbReference type="Proteomes" id="UP001500936"/>
    </source>
</evidence>